<feature type="transmembrane region" description="Helical" evidence="1">
    <location>
        <begin position="6"/>
        <end position="39"/>
    </location>
</feature>
<reference evidence="2 3" key="1">
    <citation type="journal article" date="2006" name="Proc. Natl. Acad. Sci. U.S.A.">
        <title>Molecular genetic anatomy of inter- and intraserotype variation in the human bacterial pathogen group A Streptococcus.</title>
        <authorList>
            <person name="Beres S.B."/>
            <person name="Richter E.W."/>
            <person name="Nagiec M.J."/>
            <person name="Sumby P."/>
            <person name="Porcella S.F."/>
            <person name="DeLeo F.R."/>
            <person name="Musser J.M."/>
        </authorList>
    </citation>
    <scope>NUCLEOTIDE SEQUENCE [LARGE SCALE GENOMIC DNA]</scope>
    <source>
        <strain evidence="2 3">MGAS9429</strain>
    </source>
</reference>
<proteinExistence type="predicted"/>
<evidence type="ECO:0000313" key="3">
    <source>
        <dbReference type="Proteomes" id="UP000002433"/>
    </source>
</evidence>
<protein>
    <submittedName>
        <fullName evidence="2">Uncharacterized protein</fullName>
    </submittedName>
</protein>
<dbReference type="EMBL" id="CP000259">
    <property type="protein sequence ID" value="ABF31672.1"/>
    <property type="molecule type" value="Genomic_DNA"/>
</dbReference>
<sequence length="46" mass="5131">MTKEYISYISATIFLLYGLLAAKWIFLGLGLILVLVGLADRLNSKK</sequence>
<keyword evidence="1" id="KW-0812">Transmembrane</keyword>
<name>Q1JMS7_STRPC</name>
<accession>Q1JMS7</accession>
<keyword evidence="1" id="KW-1133">Transmembrane helix</keyword>
<dbReference type="AlphaFoldDB" id="Q1JMS7"/>
<evidence type="ECO:0000313" key="2">
    <source>
        <dbReference type="EMBL" id="ABF31672.1"/>
    </source>
</evidence>
<gene>
    <name evidence="2" type="ordered locus">MGAS9429_Spy0484</name>
</gene>
<organism evidence="2 3">
    <name type="scientific">Streptococcus pyogenes serotype M12 (strain MGAS9429)</name>
    <dbReference type="NCBI Taxonomy" id="370551"/>
    <lineage>
        <taxon>Bacteria</taxon>
        <taxon>Bacillati</taxon>
        <taxon>Bacillota</taxon>
        <taxon>Bacilli</taxon>
        <taxon>Lactobacillales</taxon>
        <taxon>Streptococcaceae</taxon>
        <taxon>Streptococcus</taxon>
    </lineage>
</organism>
<dbReference type="RefSeq" id="WP_002990564.1">
    <property type="nucleotide sequence ID" value="NC_008021.1"/>
</dbReference>
<dbReference type="KEGG" id="spk:MGAS9429_Spy0484"/>
<evidence type="ECO:0000256" key="1">
    <source>
        <dbReference type="SAM" id="Phobius"/>
    </source>
</evidence>
<dbReference type="HOGENOM" id="CLU_216949_0_0_9"/>
<keyword evidence="1" id="KW-0472">Membrane</keyword>
<dbReference type="Proteomes" id="UP000002433">
    <property type="component" value="Chromosome"/>
</dbReference>